<evidence type="ECO:0000313" key="2">
    <source>
        <dbReference type="Proteomes" id="UP000005583"/>
    </source>
</evidence>
<reference evidence="1 2" key="1">
    <citation type="submission" date="2009-01" db="EMBL/GenBank/DDBJ databases">
        <authorList>
            <person name="Qin X."/>
            <person name="Bachman B."/>
            <person name="Battles P."/>
            <person name="Bell A."/>
            <person name="Bess C."/>
            <person name="Bickham C."/>
            <person name="Chaboub L."/>
            <person name="Chen D."/>
            <person name="Coyle M."/>
            <person name="Deiros D.R."/>
            <person name="Dinh H."/>
            <person name="Forbes L."/>
            <person name="Fowler G."/>
            <person name="Francisco L."/>
            <person name="Fu Q."/>
            <person name="Gubbala S."/>
            <person name="Hale W."/>
            <person name="Han Y."/>
            <person name="Hemphill L."/>
            <person name="Highlander S.K."/>
            <person name="Hirani K."/>
            <person name="Hogues M."/>
            <person name="Jackson L."/>
            <person name="Jakkamsetti A."/>
            <person name="Javaid M."/>
            <person name="Jiang H."/>
            <person name="Korchina V."/>
            <person name="Kovar C."/>
            <person name="Lara F."/>
            <person name="Lee S."/>
            <person name="Mata R."/>
            <person name="Mathew T."/>
            <person name="Moen C."/>
            <person name="Morales K."/>
            <person name="Munidasa M."/>
            <person name="Nazareth L."/>
            <person name="Ngo R."/>
            <person name="Nguyen L."/>
            <person name="Okwuonu G."/>
            <person name="Ongeri F."/>
            <person name="Patil S."/>
            <person name="Petrosino J."/>
            <person name="Pham C."/>
            <person name="Pham P."/>
            <person name="Pu L.-L."/>
            <person name="Puazo M."/>
            <person name="Raj R."/>
            <person name="Reid J."/>
            <person name="Rouhana J."/>
            <person name="Saada N."/>
            <person name="Shang Y."/>
            <person name="Simmons D."/>
            <person name="Thornton R."/>
            <person name="Warren J."/>
            <person name="Weissenberger G."/>
            <person name="Zhang J."/>
            <person name="Zhang L."/>
            <person name="Zhou C."/>
            <person name="Zhu D."/>
            <person name="Muzny D."/>
            <person name="Worley K."/>
            <person name="Gibbs R."/>
        </authorList>
    </citation>
    <scope>NUCLEOTIDE SEQUENCE [LARGE SCALE GENOMIC DNA]</scope>
    <source>
        <strain evidence="1 2">DSM 16047</strain>
    </source>
</reference>
<dbReference type="PATRIC" id="fig|525365.8.peg.1652"/>
<organism evidence="1 2">
    <name type="scientific">Lactobacillus ultunensis DSM 16047</name>
    <dbReference type="NCBI Taxonomy" id="525365"/>
    <lineage>
        <taxon>Bacteria</taxon>
        <taxon>Bacillati</taxon>
        <taxon>Bacillota</taxon>
        <taxon>Bacilli</taxon>
        <taxon>Lactobacillales</taxon>
        <taxon>Lactobacillaceae</taxon>
        <taxon>Lactobacillus</taxon>
    </lineage>
</organism>
<proteinExistence type="predicted"/>
<accession>C2ELW8</accession>
<dbReference type="RefSeq" id="WP_007125196.1">
    <property type="nucleotide sequence ID" value="NZ_AZFO01000005.1"/>
</dbReference>
<sequence length="94" mass="10668">MRLTDLLQLIDDLNINTAFYLQIDNQLLPWSKLTLAGDKCLLYPGKKPLTKIRLIKLVGRIHGRGIPLLAVVNDQEYPIFGLQIREETGQAVLK</sequence>
<dbReference type="HOGENOM" id="CLU_182956_0_0_9"/>
<dbReference type="Proteomes" id="UP000005583">
    <property type="component" value="Unassembled WGS sequence"/>
</dbReference>
<protein>
    <submittedName>
        <fullName evidence="1">Uncharacterized protein</fullName>
    </submittedName>
</protein>
<dbReference type="EMBL" id="ACGU01000036">
    <property type="protein sequence ID" value="EEJ72428.1"/>
    <property type="molecule type" value="Genomic_DNA"/>
</dbReference>
<dbReference type="AlphaFoldDB" id="C2ELW8"/>
<dbReference type="OrthoDB" id="2323404at2"/>
<name>C2ELW8_9LACO</name>
<gene>
    <name evidence="1" type="ORF">HMPREF0548_0664</name>
</gene>
<comment type="caution">
    <text evidence="1">The sequence shown here is derived from an EMBL/GenBank/DDBJ whole genome shotgun (WGS) entry which is preliminary data.</text>
</comment>
<evidence type="ECO:0000313" key="1">
    <source>
        <dbReference type="EMBL" id="EEJ72428.1"/>
    </source>
</evidence>
<dbReference type="eggNOG" id="ENOG5030AB1">
    <property type="taxonomic scope" value="Bacteria"/>
</dbReference>
<dbReference type="STRING" id="525365.HMPREF0548_0664"/>
<keyword evidence="2" id="KW-1185">Reference proteome</keyword>